<organism evidence="1 3">
    <name type="scientific">Cryptomeria japonica</name>
    <name type="common">Japanese cedar</name>
    <name type="synonym">Cupressus japonica</name>
    <dbReference type="NCBI Taxonomy" id="3369"/>
    <lineage>
        <taxon>Eukaryota</taxon>
        <taxon>Viridiplantae</taxon>
        <taxon>Streptophyta</taxon>
        <taxon>Embryophyta</taxon>
        <taxon>Tracheophyta</taxon>
        <taxon>Spermatophyta</taxon>
        <taxon>Pinopsida</taxon>
        <taxon>Pinidae</taxon>
        <taxon>Conifers II</taxon>
        <taxon>Cupressales</taxon>
        <taxon>Cupressaceae</taxon>
        <taxon>Cryptomeria</taxon>
    </lineage>
</organism>
<name>A0AAD3RRB9_CRYJA</name>
<dbReference type="EMBL" id="BSEH01000692">
    <property type="protein sequence ID" value="GLJ59085.1"/>
    <property type="molecule type" value="Genomic_DNA"/>
</dbReference>
<proteinExistence type="predicted"/>
<accession>A0AAD3RRB9</accession>
<protein>
    <submittedName>
        <fullName evidence="1">Uncharacterized protein</fullName>
    </submittedName>
</protein>
<dbReference type="AlphaFoldDB" id="A0AAD3RRB9"/>
<dbReference type="EMBL" id="BSEH01000374">
    <property type="protein sequence ID" value="GLJ58403.1"/>
    <property type="molecule type" value="Genomic_DNA"/>
</dbReference>
<evidence type="ECO:0000313" key="3">
    <source>
        <dbReference type="Proteomes" id="UP001234787"/>
    </source>
</evidence>
<comment type="caution">
    <text evidence="1">The sequence shown here is derived from an EMBL/GenBank/DDBJ whole genome shotgun (WGS) entry which is preliminary data.</text>
</comment>
<dbReference type="Proteomes" id="UP001234787">
    <property type="component" value="Unassembled WGS sequence"/>
</dbReference>
<evidence type="ECO:0000313" key="2">
    <source>
        <dbReference type="EMBL" id="GLJ59085.1"/>
    </source>
</evidence>
<sequence length="105" mass="12200">MNADKASEVESPHKPKSKVKFLISIATPTTDLLFPPNPGINKWIARLSSVFPQSRLLPNSRIAIPFLQSITPEKQAYHHSRIGTNKWPWREWNWKRARNREDKEA</sequence>
<reference evidence="1" key="1">
    <citation type="submission" date="2022-12" db="EMBL/GenBank/DDBJ databases">
        <title>Chromosome-Level Genome Assembly of Japanese Cedar (Cryptomeriajaponica D. Don).</title>
        <authorList>
            <person name="Fujino T."/>
            <person name="Yamaguchi K."/>
            <person name="Yokoyama T."/>
            <person name="Hamanaka T."/>
            <person name="Harazono Y."/>
            <person name="Kamada H."/>
            <person name="Kobayashi W."/>
            <person name="Ujino-Ihara T."/>
            <person name="Uchiyama K."/>
            <person name="Matsumoto A."/>
            <person name="Izuno A."/>
            <person name="Tsumura Y."/>
            <person name="Toyoda A."/>
            <person name="Shigenobu S."/>
            <person name="Moriguchi Y."/>
            <person name="Ueno S."/>
            <person name="Kasahara M."/>
        </authorList>
    </citation>
    <scope>NUCLEOTIDE SEQUENCE</scope>
</reference>
<gene>
    <name evidence="1" type="ORF">SUGI_1446860</name>
    <name evidence="2" type="ORF">SUGI_1492040</name>
</gene>
<evidence type="ECO:0000313" key="1">
    <source>
        <dbReference type="EMBL" id="GLJ58403.1"/>
    </source>
</evidence>
<keyword evidence="3" id="KW-1185">Reference proteome</keyword>